<feature type="compositionally biased region" description="Basic residues" evidence="1">
    <location>
        <begin position="78"/>
        <end position="93"/>
    </location>
</feature>
<evidence type="ECO:0000313" key="2">
    <source>
        <dbReference type="EMBL" id="KAK9759520.1"/>
    </source>
</evidence>
<protein>
    <submittedName>
        <fullName evidence="2">Uncharacterized protein</fullName>
    </submittedName>
</protein>
<evidence type="ECO:0000256" key="1">
    <source>
        <dbReference type="SAM" id="MobiDB-lite"/>
    </source>
</evidence>
<name>A0ABR2WDD9_9FUNG</name>
<evidence type="ECO:0000313" key="3">
    <source>
        <dbReference type="Proteomes" id="UP001479436"/>
    </source>
</evidence>
<gene>
    <name evidence="2" type="ORF">K7432_017418</name>
</gene>
<comment type="caution">
    <text evidence="2">The sequence shown here is derived from an EMBL/GenBank/DDBJ whole genome shotgun (WGS) entry which is preliminary data.</text>
</comment>
<reference evidence="2 3" key="1">
    <citation type="submission" date="2023-04" db="EMBL/GenBank/DDBJ databases">
        <title>Genome of Basidiobolus ranarum AG-B5.</title>
        <authorList>
            <person name="Stajich J.E."/>
            <person name="Carter-House D."/>
            <person name="Gryganskyi A."/>
        </authorList>
    </citation>
    <scope>NUCLEOTIDE SEQUENCE [LARGE SCALE GENOMIC DNA]</scope>
    <source>
        <strain evidence="2 3">AG-B5</strain>
    </source>
</reference>
<accession>A0ABR2WDD9</accession>
<keyword evidence="3" id="KW-1185">Reference proteome</keyword>
<feature type="compositionally biased region" description="Basic and acidic residues" evidence="1">
    <location>
        <begin position="65"/>
        <end position="77"/>
    </location>
</feature>
<dbReference type="EMBL" id="JASJQH010003752">
    <property type="protein sequence ID" value="KAK9759520.1"/>
    <property type="molecule type" value="Genomic_DNA"/>
</dbReference>
<dbReference type="Proteomes" id="UP001479436">
    <property type="component" value="Unassembled WGS sequence"/>
</dbReference>
<sequence length="136" mass="15841">MAPVEFVMFAYIVGKFPERSSDQLKLDLVSMRKYVRTRFIDIRFNSSVYNCIMDFIRTISEQESNPEHHQSSPDRRVTRERRHVRQRLQRAKRTISEGPLLRSRVNESQVSVEDLKSAPKHFFLAGVAPNTDSKSG</sequence>
<organism evidence="2 3">
    <name type="scientific">Basidiobolus ranarum</name>
    <dbReference type="NCBI Taxonomy" id="34480"/>
    <lineage>
        <taxon>Eukaryota</taxon>
        <taxon>Fungi</taxon>
        <taxon>Fungi incertae sedis</taxon>
        <taxon>Zoopagomycota</taxon>
        <taxon>Entomophthoromycotina</taxon>
        <taxon>Basidiobolomycetes</taxon>
        <taxon>Basidiobolales</taxon>
        <taxon>Basidiobolaceae</taxon>
        <taxon>Basidiobolus</taxon>
    </lineage>
</organism>
<feature type="region of interest" description="Disordered" evidence="1">
    <location>
        <begin position="60"/>
        <end position="108"/>
    </location>
</feature>
<proteinExistence type="predicted"/>